<evidence type="ECO:0000313" key="4">
    <source>
        <dbReference type="EMBL" id="OVF06881.1"/>
    </source>
</evidence>
<protein>
    <recommendedName>
        <fullName evidence="2">Autophagy-related protein 101</fullName>
    </recommendedName>
</protein>
<dbReference type="GO" id="GO:0000045">
    <property type="term" value="P:autophagosome assembly"/>
    <property type="evidence" value="ECO:0007669"/>
    <property type="project" value="TreeGrafter"/>
</dbReference>
<dbReference type="GO" id="GO:0019901">
    <property type="term" value="F:protein kinase binding"/>
    <property type="evidence" value="ECO:0007669"/>
    <property type="project" value="TreeGrafter"/>
</dbReference>
<keyword evidence="3" id="KW-0072">Autophagy</keyword>
<proteinExistence type="inferred from homology"/>
<dbReference type="PANTHER" id="PTHR13292:SF0">
    <property type="entry name" value="AUTOPHAGY-RELATED PROTEIN 101"/>
    <property type="match status" value="1"/>
</dbReference>
<organism evidence="4 5">
    <name type="scientific">Clavispora lusitaniae</name>
    <name type="common">Candida lusitaniae</name>
    <dbReference type="NCBI Taxonomy" id="36911"/>
    <lineage>
        <taxon>Eukaryota</taxon>
        <taxon>Fungi</taxon>
        <taxon>Dikarya</taxon>
        <taxon>Ascomycota</taxon>
        <taxon>Saccharomycotina</taxon>
        <taxon>Pichiomycetes</taxon>
        <taxon>Metschnikowiaceae</taxon>
        <taxon>Clavispora</taxon>
    </lineage>
</organism>
<dbReference type="KEGG" id="clus:A9F13_17g01012"/>
<gene>
    <name evidence="4" type="ORF">A9F13_17g01012</name>
</gene>
<dbReference type="Pfam" id="PF07855">
    <property type="entry name" value="ATG101"/>
    <property type="match status" value="1"/>
</dbReference>
<sequence>MEFDLHLTAHRSVVRESLKGIVWTIFFHRLFGPITPTTHEFLDITYPMVADQPELDATIDQNIDHLIKKHLGHQSAPSEGVLLVQFLDENQAKAKKKSGWFGQITDGRNDSVPWETWRIFVQCAPLASPEHLASLTDNTKAFLRPSLASFEQCLEQITSYVDRHKDHIPPIMTLDVAPFPYKMEVLANAQGARTGEDESWSHYIKKMMD</sequence>
<comment type="similarity">
    <text evidence="1">Belongs to the ATG101 family.</text>
</comment>
<name>A0AA91PWY4_CLALS</name>
<evidence type="ECO:0000256" key="2">
    <source>
        <dbReference type="ARBA" id="ARBA00018874"/>
    </source>
</evidence>
<dbReference type="AlphaFoldDB" id="A0AA91PWY4"/>
<dbReference type="PANTHER" id="PTHR13292">
    <property type="entry name" value="AUTOPHAGY-RELATED PROTEIN 101"/>
    <property type="match status" value="1"/>
</dbReference>
<comment type="caution">
    <text evidence="4">The sequence shown here is derived from an EMBL/GenBank/DDBJ whole genome shotgun (WGS) entry which is preliminary data.</text>
</comment>
<dbReference type="EMBL" id="LYUB02000017">
    <property type="protein sequence ID" value="OVF06881.1"/>
    <property type="molecule type" value="Genomic_DNA"/>
</dbReference>
<evidence type="ECO:0000313" key="5">
    <source>
        <dbReference type="Proteomes" id="UP000195602"/>
    </source>
</evidence>
<evidence type="ECO:0000256" key="3">
    <source>
        <dbReference type="ARBA" id="ARBA00023006"/>
    </source>
</evidence>
<dbReference type="GO" id="GO:1990316">
    <property type="term" value="C:Atg1/ULK1 kinase complex"/>
    <property type="evidence" value="ECO:0007669"/>
    <property type="project" value="TreeGrafter"/>
</dbReference>
<dbReference type="Proteomes" id="UP000195602">
    <property type="component" value="Unassembled WGS sequence"/>
</dbReference>
<dbReference type="InterPro" id="IPR012445">
    <property type="entry name" value="ATG101"/>
</dbReference>
<reference evidence="4 5" key="1">
    <citation type="submission" date="2017-04" db="EMBL/GenBank/DDBJ databases">
        <title>Draft genome of the yeast Clavispora lusitaniae type strain CBS 6936.</title>
        <authorList>
            <person name="Durrens P."/>
            <person name="Klopp C."/>
            <person name="Biteau N."/>
            <person name="Fitton-Ouhabi V."/>
            <person name="Dementhon K."/>
            <person name="Accoceberry I."/>
            <person name="Sherman D.J."/>
            <person name="Noel T."/>
        </authorList>
    </citation>
    <scope>NUCLEOTIDE SEQUENCE [LARGE SCALE GENOMIC DNA]</scope>
    <source>
        <strain evidence="4 5">CBS 6936</strain>
    </source>
</reference>
<dbReference type="GO" id="GO:0000407">
    <property type="term" value="C:phagophore assembly site"/>
    <property type="evidence" value="ECO:0007669"/>
    <property type="project" value="TreeGrafter"/>
</dbReference>
<evidence type="ECO:0000256" key="1">
    <source>
        <dbReference type="ARBA" id="ARBA00007130"/>
    </source>
</evidence>
<accession>A0AA91PWY4</accession>